<accession>A0A348HFE7</accession>
<protein>
    <submittedName>
        <fullName evidence="2">ADP-glucose pyrophosphorylase</fullName>
    </submittedName>
</protein>
<sequence>MSSASISSCESKSSFMGSLDYEVGEKDLADVDGDRRGVEGCHERFADLIGQSFLVLRRAQVVGFLTGQQHQDAIAHFRQMLGQRLDSFVITDLKRQPDIQHTAFGIVQIDSERFQLGVYRRFHLNDRRLFDDDMLLRCSGGMPKEEVPAATDTCASSQNNDYKRQQKGRNEAATCRRGVDGFVGHGALYPEELVQY</sequence>
<evidence type="ECO:0000313" key="3">
    <source>
        <dbReference type="Proteomes" id="UP000267342"/>
    </source>
</evidence>
<dbReference type="AlphaFoldDB" id="A0A348HFE7"/>
<dbReference type="Proteomes" id="UP000267342">
    <property type="component" value="Chromosome"/>
</dbReference>
<proteinExistence type="predicted"/>
<dbReference type="EMBL" id="AP018933">
    <property type="protein sequence ID" value="BBG30349.1"/>
    <property type="molecule type" value="Genomic_DNA"/>
</dbReference>
<keyword evidence="3" id="KW-1185">Reference proteome</keyword>
<name>A0A348HFE7_9GAMM</name>
<dbReference type="KEGG" id="zpl:ZBT109_1592"/>
<reference evidence="2 3" key="1">
    <citation type="submission" date="2018-09" db="EMBL/GenBank/DDBJ databases">
        <title>Zymobacter palmae IAM14233 (=T109) whole genome analysis.</title>
        <authorList>
            <person name="Yanase H."/>
        </authorList>
    </citation>
    <scope>NUCLEOTIDE SEQUENCE [LARGE SCALE GENOMIC DNA]</scope>
    <source>
        <strain evidence="2 3">IAM14233</strain>
    </source>
</reference>
<feature type="region of interest" description="Disordered" evidence="1">
    <location>
        <begin position="147"/>
        <end position="169"/>
    </location>
</feature>
<evidence type="ECO:0000313" key="2">
    <source>
        <dbReference type="EMBL" id="BBG30349.1"/>
    </source>
</evidence>
<gene>
    <name evidence="2" type="ORF">ZBT109_1592</name>
</gene>
<organism evidence="2 3">
    <name type="scientific">Zymobacter palmae</name>
    <dbReference type="NCBI Taxonomy" id="33074"/>
    <lineage>
        <taxon>Bacteria</taxon>
        <taxon>Pseudomonadati</taxon>
        <taxon>Pseudomonadota</taxon>
        <taxon>Gammaproteobacteria</taxon>
        <taxon>Oceanospirillales</taxon>
        <taxon>Halomonadaceae</taxon>
        <taxon>Zymobacter group</taxon>
        <taxon>Zymobacter</taxon>
    </lineage>
</organism>
<evidence type="ECO:0000256" key="1">
    <source>
        <dbReference type="SAM" id="MobiDB-lite"/>
    </source>
</evidence>